<dbReference type="AlphaFoldDB" id="A0A7C4PND9"/>
<dbReference type="PANTHER" id="PTHR21180">
    <property type="entry name" value="ENDONUCLEASE/EXONUCLEASE/PHOSPHATASE FAMILY DOMAIN-CONTAINING PROTEIN 1"/>
    <property type="match status" value="1"/>
</dbReference>
<dbReference type="GO" id="GO:0015627">
    <property type="term" value="C:type II protein secretion system complex"/>
    <property type="evidence" value="ECO:0007669"/>
    <property type="project" value="TreeGrafter"/>
</dbReference>
<dbReference type="NCBIfam" id="TIGR00426">
    <property type="entry name" value="competence protein ComEA helix-hairpin-helix repeat region"/>
    <property type="match status" value="1"/>
</dbReference>
<proteinExistence type="predicted"/>
<dbReference type="Gene3D" id="1.10.150.280">
    <property type="entry name" value="AF1531-like domain"/>
    <property type="match status" value="1"/>
</dbReference>
<dbReference type="EMBL" id="DSYK01000583">
    <property type="protein sequence ID" value="HGS22528.1"/>
    <property type="molecule type" value="Genomic_DNA"/>
</dbReference>
<dbReference type="InterPro" id="IPR010994">
    <property type="entry name" value="RuvA_2-like"/>
</dbReference>
<dbReference type="Pfam" id="PF12836">
    <property type="entry name" value="HHH_3"/>
    <property type="match status" value="1"/>
</dbReference>
<keyword evidence="1" id="KW-0472">Membrane</keyword>
<feature type="transmembrane region" description="Helical" evidence="1">
    <location>
        <begin position="7"/>
        <end position="28"/>
    </location>
</feature>
<keyword evidence="1" id="KW-0812">Transmembrane</keyword>
<protein>
    <submittedName>
        <fullName evidence="3">ComEA family DNA-binding protein</fullName>
    </submittedName>
</protein>
<reference evidence="3" key="1">
    <citation type="journal article" date="2020" name="mSystems">
        <title>Genome- and Community-Level Interaction Insights into Carbon Utilization and Element Cycling Functions of Hydrothermarchaeota in Hydrothermal Sediment.</title>
        <authorList>
            <person name="Zhou Z."/>
            <person name="Liu Y."/>
            <person name="Xu W."/>
            <person name="Pan J."/>
            <person name="Luo Z.H."/>
            <person name="Li M."/>
        </authorList>
    </citation>
    <scope>NUCLEOTIDE SEQUENCE [LARGE SCALE GENOMIC DNA]</scope>
    <source>
        <strain evidence="3">SpSt-573</strain>
    </source>
</reference>
<dbReference type="GO" id="GO:0003677">
    <property type="term" value="F:DNA binding"/>
    <property type="evidence" value="ECO:0007669"/>
    <property type="project" value="UniProtKB-KW"/>
</dbReference>
<dbReference type="InterPro" id="IPR051675">
    <property type="entry name" value="Endo/Exo/Phosphatase_dom_1"/>
</dbReference>
<evidence type="ECO:0000313" key="3">
    <source>
        <dbReference type="EMBL" id="HGS22528.1"/>
    </source>
</evidence>
<dbReference type="GO" id="GO:0006281">
    <property type="term" value="P:DNA repair"/>
    <property type="evidence" value="ECO:0007669"/>
    <property type="project" value="InterPro"/>
</dbReference>
<gene>
    <name evidence="3" type="ORF">ENT37_11780</name>
</gene>
<accession>A0A7C4PND9</accession>
<name>A0A7C4PND9_9CHLR</name>
<dbReference type="SMART" id="SM00278">
    <property type="entry name" value="HhH1"/>
    <property type="match status" value="2"/>
</dbReference>
<comment type="caution">
    <text evidence="3">The sequence shown here is derived from an EMBL/GenBank/DDBJ whole genome shotgun (WGS) entry which is preliminary data.</text>
</comment>
<organism evidence="3">
    <name type="scientific">Anaerolinea thermolimosa</name>
    <dbReference type="NCBI Taxonomy" id="229919"/>
    <lineage>
        <taxon>Bacteria</taxon>
        <taxon>Bacillati</taxon>
        <taxon>Chloroflexota</taxon>
        <taxon>Anaerolineae</taxon>
        <taxon>Anaerolineales</taxon>
        <taxon>Anaerolineaceae</taxon>
        <taxon>Anaerolinea</taxon>
    </lineage>
</organism>
<dbReference type="Pfam" id="PF10531">
    <property type="entry name" value="SLBB"/>
    <property type="match status" value="1"/>
</dbReference>
<dbReference type="GO" id="GO:0015628">
    <property type="term" value="P:protein secretion by the type II secretion system"/>
    <property type="evidence" value="ECO:0007669"/>
    <property type="project" value="TreeGrafter"/>
</dbReference>
<evidence type="ECO:0000259" key="2">
    <source>
        <dbReference type="SMART" id="SM00278"/>
    </source>
</evidence>
<keyword evidence="1" id="KW-1133">Transmembrane helix</keyword>
<dbReference type="InterPro" id="IPR003583">
    <property type="entry name" value="Hlx-hairpin-Hlx_DNA-bd_motif"/>
</dbReference>
<sequence>MTTWPDWCKVTFGVFVGLLTGAILFWIARQPDGTPITLMPRPTPSPYQVFITGAVTNPGVYEIEPGGRVFTILQKAGGETSDADLSQVNLAALVNDGEKILIPRKGEVLPVGEKSGSSSTTRRIDLNKASLEELMQLPGIGQDRAQAIIAYRQSHGGFMSIDEITLVEGIGEGTLERLKDLIIITQP</sequence>
<evidence type="ECO:0000256" key="1">
    <source>
        <dbReference type="SAM" id="Phobius"/>
    </source>
</evidence>
<feature type="domain" description="Helix-hairpin-helix DNA-binding motif class 1" evidence="2">
    <location>
        <begin position="132"/>
        <end position="151"/>
    </location>
</feature>
<dbReference type="SUPFAM" id="SSF47781">
    <property type="entry name" value="RuvA domain 2-like"/>
    <property type="match status" value="1"/>
</dbReference>
<dbReference type="PANTHER" id="PTHR21180:SF32">
    <property type="entry name" value="ENDONUCLEASE_EXONUCLEASE_PHOSPHATASE FAMILY DOMAIN-CONTAINING PROTEIN 1"/>
    <property type="match status" value="1"/>
</dbReference>
<keyword evidence="3" id="KW-0238">DNA-binding</keyword>
<feature type="domain" description="Helix-hairpin-helix DNA-binding motif class 1" evidence="2">
    <location>
        <begin position="162"/>
        <end position="181"/>
    </location>
</feature>
<dbReference type="InterPro" id="IPR019554">
    <property type="entry name" value="Soluble_ligand-bd"/>
</dbReference>
<dbReference type="InterPro" id="IPR004509">
    <property type="entry name" value="Competence_ComEA_HhH"/>
</dbReference>